<organism evidence="2 3">
    <name type="scientific">Penaeus vannamei</name>
    <name type="common">Whiteleg shrimp</name>
    <name type="synonym">Litopenaeus vannamei</name>
    <dbReference type="NCBI Taxonomy" id="6689"/>
    <lineage>
        <taxon>Eukaryota</taxon>
        <taxon>Metazoa</taxon>
        <taxon>Ecdysozoa</taxon>
        <taxon>Arthropoda</taxon>
        <taxon>Crustacea</taxon>
        <taxon>Multicrustacea</taxon>
        <taxon>Malacostraca</taxon>
        <taxon>Eumalacostraca</taxon>
        <taxon>Eucarida</taxon>
        <taxon>Decapoda</taxon>
        <taxon>Dendrobranchiata</taxon>
        <taxon>Penaeoidea</taxon>
        <taxon>Penaeidae</taxon>
        <taxon>Penaeus</taxon>
    </lineage>
</organism>
<reference evidence="2 3" key="1">
    <citation type="submission" date="2018-04" db="EMBL/GenBank/DDBJ databases">
        <authorList>
            <person name="Zhang X."/>
            <person name="Yuan J."/>
            <person name="Li F."/>
            <person name="Xiang J."/>
        </authorList>
    </citation>
    <scope>NUCLEOTIDE SEQUENCE [LARGE SCALE GENOMIC DNA]</scope>
    <source>
        <tissue evidence="2">Muscle</tissue>
    </source>
</reference>
<evidence type="ECO:0000313" key="3">
    <source>
        <dbReference type="Proteomes" id="UP000283509"/>
    </source>
</evidence>
<keyword evidence="1" id="KW-0472">Membrane</keyword>
<feature type="transmembrane region" description="Helical" evidence="1">
    <location>
        <begin position="197"/>
        <end position="215"/>
    </location>
</feature>
<keyword evidence="1" id="KW-1133">Transmembrane helix</keyword>
<evidence type="ECO:0000313" key="2">
    <source>
        <dbReference type="EMBL" id="ROT80320.1"/>
    </source>
</evidence>
<dbReference type="AlphaFoldDB" id="A0A3R7N8R6"/>
<gene>
    <name evidence="2" type="ORF">C7M84_000950</name>
</gene>
<protein>
    <submittedName>
        <fullName evidence="2">Uncharacterized protein</fullName>
    </submittedName>
</protein>
<dbReference type="EMBL" id="QCYY01001131">
    <property type="protein sequence ID" value="ROT80320.1"/>
    <property type="molecule type" value="Genomic_DNA"/>
</dbReference>
<name>A0A3R7N8R6_PENVA</name>
<dbReference type="Proteomes" id="UP000283509">
    <property type="component" value="Unassembled WGS sequence"/>
</dbReference>
<feature type="transmembrane region" description="Helical" evidence="1">
    <location>
        <begin position="221"/>
        <end position="244"/>
    </location>
</feature>
<proteinExistence type="predicted"/>
<feature type="transmembrane region" description="Helical" evidence="1">
    <location>
        <begin position="470"/>
        <end position="498"/>
    </location>
</feature>
<keyword evidence="3" id="KW-1185">Reference proteome</keyword>
<reference evidence="2 3" key="2">
    <citation type="submission" date="2019-01" db="EMBL/GenBank/DDBJ databases">
        <title>The decoding of complex shrimp genome reveals the adaptation for benthos swimmer, frequently molting mechanism and breeding impact on genome.</title>
        <authorList>
            <person name="Sun Y."/>
            <person name="Gao Y."/>
            <person name="Yu Y."/>
        </authorList>
    </citation>
    <scope>NUCLEOTIDE SEQUENCE [LARGE SCALE GENOMIC DNA]</scope>
    <source>
        <tissue evidence="2">Muscle</tissue>
    </source>
</reference>
<sequence>MDMLGREGAPSRVEGGAGYGSKEFLCSLISRRLIRSGSPSLARLVARAPSSKSRISRPGTRSGGVSIPLSASKQFPGSLLLHPYSSFFSYSPFPFSFPFPLFSSDTCFISCSSPLFPFFSSIFYHTFSFLYFLHPTSFSNIFHFSLLFFFPYYYHPPSFPLTTFIYSLLSIILLPFSLILVPHFLFSFIPTFCSPTLLSLFPYSSLFLSLFPPLIPLHFSLLPLFGPSIYLLFSLFFPTHLSFFPYSHLQFPCTSLFFPYSFPTDPATLFSLFSPFPTFNSPTLLSFSPTHLSFFPYSHLQFPCTSLFFPYSSLFLPLFPPSIPQLFSLFPCSSLFLPLFPPSVPLHFSLFPLFAPSVNSSIQFPCTSLFPLLISLSSPIPTFSSPAFLSFSPILFPTDPATLFSLFSPFPTFNSPTFFSLFPTPSLFLPLFPPSFPCTFAPFPLSSLPTLRPSLSVVQEVPFRAGSAGIFPGILISIVYLFVSWNVPFILSSLSLLVRN</sequence>
<feature type="transmembrane region" description="Helical" evidence="1">
    <location>
        <begin position="164"/>
        <end position="185"/>
    </location>
</feature>
<keyword evidence="1" id="KW-0812">Transmembrane</keyword>
<accession>A0A3R7N8R6</accession>
<feature type="transmembrane region" description="Helical" evidence="1">
    <location>
        <begin position="129"/>
        <end position="152"/>
    </location>
</feature>
<evidence type="ECO:0000256" key="1">
    <source>
        <dbReference type="SAM" id="Phobius"/>
    </source>
</evidence>
<comment type="caution">
    <text evidence="2">The sequence shown here is derived from an EMBL/GenBank/DDBJ whole genome shotgun (WGS) entry which is preliminary data.</text>
</comment>